<evidence type="ECO:0000313" key="1">
    <source>
        <dbReference type="Proteomes" id="UP000095287"/>
    </source>
</evidence>
<organism evidence="1 2">
    <name type="scientific">Steinernema glaseri</name>
    <dbReference type="NCBI Taxonomy" id="37863"/>
    <lineage>
        <taxon>Eukaryota</taxon>
        <taxon>Metazoa</taxon>
        <taxon>Ecdysozoa</taxon>
        <taxon>Nematoda</taxon>
        <taxon>Chromadorea</taxon>
        <taxon>Rhabditida</taxon>
        <taxon>Tylenchina</taxon>
        <taxon>Panagrolaimomorpha</taxon>
        <taxon>Strongyloidoidea</taxon>
        <taxon>Steinernematidae</taxon>
        <taxon>Steinernema</taxon>
    </lineage>
</organism>
<protein>
    <submittedName>
        <fullName evidence="2">Uncharacterized protein</fullName>
    </submittedName>
</protein>
<name>A0A1I7YH46_9BILA</name>
<dbReference type="WBParaSite" id="L893_g16313.t1">
    <property type="protein sequence ID" value="L893_g16313.t1"/>
    <property type="gene ID" value="L893_g16313"/>
</dbReference>
<keyword evidence="1" id="KW-1185">Reference proteome</keyword>
<dbReference type="AlphaFoldDB" id="A0A1I7YH46"/>
<evidence type="ECO:0000313" key="2">
    <source>
        <dbReference type="WBParaSite" id="L893_g16313.t1"/>
    </source>
</evidence>
<dbReference type="Proteomes" id="UP000095287">
    <property type="component" value="Unplaced"/>
</dbReference>
<proteinExistence type="predicted"/>
<accession>A0A1I7YH46</accession>
<reference evidence="2" key="1">
    <citation type="submission" date="2016-11" db="UniProtKB">
        <authorList>
            <consortium name="WormBaseParasite"/>
        </authorList>
    </citation>
    <scope>IDENTIFICATION</scope>
</reference>
<sequence>MIRAAQSGMASRDVFVGGLLNTAEEIQSSFRSKLLQIRNFKPLQIFSFIFIVRCQQQLLRYFFIQR</sequence>